<dbReference type="PANTHER" id="PTHR31793:SF27">
    <property type="entry name" value="NOVEL THIOESTERASE SUPERFAMILY DOMAIN AND SAPOSIN A-TYPE DOMAIN CONTAINING PROTEIN (0610012H03RIK)"/>
    <property type="match status" value="1"/>
</dbReference>
<dbReference type="SUPFAM" id="SSF54637">
    <property type="entry name" value="Thioesterase/thiol ester dehydrase-isomerase"/>
    <property type="match status" value="1"/>
</dbReference>
<evidence type="ECO:0000313" key="5">
    <source>
        <dbReference type="Proteomes" id="UP000253517"/>
    </source>
</evidence>
<dbReference type="InterPro" id="IPR006684">
    <property type="entry name" value="YbgC/YbaW"/>
</dbReference>
<evidence type="ECO:0000256" key="1">
    <source>
        <dbReference type="ARBA" id="ARBA00005953"/>
    </source>
</evidence>
<comment type="caution">
    <text evidence="4">The sequence shown here is derived from an EMBL/GenBank/DDBJ whole genome shotgun (WGS) entry which is preliminary data.</text>
</comment>
<gene>
    <name evidence="4" type="ORF">DES35_1011047</name>
</gene>
<dbReference type="RefSeq" id="WP_037356887.1">
    <property type="nucleotide sequence ID" value="NZ_BHZF01000001.1"/>
</dbReference>
<name>A0A369ABJ6_9FLAO</name>
<accession>A0A369ABJ6</accession>
<evidence type="ECO:0000256" key="2">
    <source>
        <dbReference type="ARBA" id="ARBA00022801"/>
    </source>
</evidence>
<comment type="similarity">
    <text evidence="1">Belongs to the 4-hydroxybenzoyl-CoA thioesterase family.</text>
</comment>
<dbReference type="InterPro" id="IPR006683">
    <property type="entry name" value="Thioestr_dom"/>
</dbReference>
<organism evidence="4 5">
    <name type="scientific">Schleiferia thermophila</name>
    <dbReference type="NCBI Taxonomy" id="884107"/>
    <lineage>
        <taxon>Bacteria</taxon>
        <taxon>Pseudomonadati</taxon>
        <taxon>Bacteroidota</taxon>
        <taxon>Flavobacteriia</taxon>
        <taxon>Flavobacteriales</taxon>
        <taxon>Schleiferiaceae</taxon>
        <taxon>Schleiferia</taxon>
    </lineage>
</organism>
<dbReference type="Gene3D" id="3.10.129.10">
    <property type="entry name" value="Hotdog Thioesterase"/>
    <property type="match status" value="1"/>
</dbReference>
<keyword evidence="5" id="KW-1185">Reference proteome</keyword>
<dbReference type="Pfam" id="PF03061">
    <property type="entry name" value="4HBT"/>
    <property type="match status" value="1"/>
</dbReference>
<reference evidence="4 5" key="1">
    <citation type="submission" date="2018-07" db="EMBL/GenBank/DDBJ databases">
        <title>Genomic Encyclopedia of Type Strains, Phase IV (KMG-IV): sequencing the most valuable type-strain genomes for metagenomic binning, comparative biology and taxonomic classification.</title>
        <authorList>
            <person name="Goeker M."/>
        </authorList>
    </citation>
    <scope>NUCLEOTIDE SEQUENCE [LARGE SCALE GENOMIC DNA]</scope>
    <source>
        <strain evidence="4 5">DSM 21410</strain>
    </source>
</reference>
<dbReference type="AlphaFoldDB" id="A0A369ABJ6"/>
<dbReference type="PIRSF" id="PIRSF003230">
    <property type="entry name" value="YbgC"/>
    <property type="match status" value="1"/>
</dbReference>
<dbReference type="GO" id="GO:0047617">
    <property type="term" value="F:fatty acyl-CoA hydrolase activity"/>
    <property type="evidence" value="ECO:0007669"/>
    <property type="project" value="TreeGrafter"/>
</dbReference>
<evidence type="ECO:0000259" key="3">
    <source>
        <dbReference type="Pfam" id="PF03061"/>
    </source>
</evidence>
<dbReference type="InterPro" id="IPR029069">
    <property type="entry name" value="HotDog_dom_sf"/>
</dbReference>
<protein>
    <submittedName>
        <fullName evidence="4">Acyl-CoA thioester hydrolase</fullName>
    </submittedName>
</protein>
<sequence length="134" mass="15567">MYSNQTTIRVRYGETDKMGYVYYGNYALYYETARVEALRNLEISYKKMEESGILMPVLSLQINYIKPVFYDELLTIITIIPEMPTSRISFHHEIYNESSILVNKGSVTLAFINARSGKPTRCPENVIIALQKFY</sequence>
<proteinExistence type="inferred from homology"/>
<evidence type="ECO:0000313" key="4">
    <source>
        <dbReference type="EMBL" id="RCX05758.1"/>
    </source>
</evidence>
<dbReference type="NCBIfam" id="TIGR00051">
    <property type="entry name" value="YbgC/FadM family acyl-CoA thioesterase"/>
    <property type="match status" value="1"/>
</dbReference>
<dbReference type="PANTHER" id="PTHR31793">
    <property type="entry name" value="4-HYDROXYBENZOYL-COA THIOESTERASE FAMILY MEMBER"/>
    <property type="match status" value="1"/>
</dbReference>
<dbReference type="Proteomes" id="UP000253517">
    <property type="component" value="Unassembled WGS sequence"/>
</dbReference>
<dbReference type="CDD" id="cd00586">
    <property type="entry name" value="4HBT"/>
    <property type="match status" value="1"/>
</dbReference>
<dbReference type="InterPro" id="IPR050563">
    <property type="entry name" value="4-hydroxybenzoyl-CoA_TE"/>
</dbReference>
<feature type="domain" description="Thioesterase" evidence="3">
    <location>
        <begin position="18"/>
        <end position="99"/>
    </location>
</feature>
<keyword evidence="2 4" id="KW-0378">Hydrolase</keyword>
<dbReference type="EMBL" id="QPJS01000001">
    <property type="protein sequence ID" value="RCX05758.1"/>
    <property type="molecule type" value="Genomic_DNA"/>
</dbReference>